<dbReference type="RefSeq" id="WP_160688073.1">
    <property type="nucleotide sequence ID" value="NZ_CP047897.1"/>
</dbReference>
<accession>A0A6P1NUV5</accession>
<evidence type="ECO:0008006" key="3">
    <source>
        <dbReference type="Google" id="ProtNLM"/>
    </source>
</evidence>
<evidence type="ECO:0000313" key="1">
    <source>
        <dbReference type="EMBL" id="QHL86049.1"/>
    </source>
</evidence>
<keyword evidence="2" id="KW-1185">Reference proteome</keyword>
<dbReference type="AlphaFoldDB" id="A0A6P1NUV5"/>
<dbReference type="Pfam" id="PF11964">
    <property type="entry name" value="SpoIIAA-like"/>
    <property type="match status" value="1"/>
</dbReference>
<proteinExistence type="predicted"/>
<reference evidence="1 2" key="1">
    <citation type="submission" date="2020-01" db="EMBL/GenBank/DDBJ databases">
        <authorList>
            <person name="Kim M."/>
        </authorList>
    </citation>
    <scope>NUCLEOTIDE SEQUENCE [LARGE SCALE GENOMIC DNA]</scope>
    <source>
        <strain evidence="1 2">BT10</strain>
    </source>
</reference>
<name>A0A6P1NUV5_9BACT</name>
<evidence type="ECO:0000313" key="2">
    <source>
        <dbReference type="Proteomes" id="UP000464214"/>
    </source>
</evidence>
<dbReference type="InterPro" id="IPR021866">
    <property type="entry name" value="SpoIIAA-like"/>
</dbReference>
<sequence>MIYFEDDIISIQYNEAHELVYTEWRDFANSEEYRSILNLYLQLVQEKSVTRWIGNNTKAKAIRPADQEWTAREWALQFAQAGQVRRMAVVVAEDIFNKMAVENMFIQSAGLIPFDTRYFQNVPDAEAWVLEV</sequence>
<dbReference type="EMBL" id="CP047897">
    <property type="protein sequence ID" value="QHL86049.1"/>
    <property type="molecule type" value="Genomic_DNA"/>
</dbReference>
<protein>
    <recommendedName>
        <fullName evidence="3">STAS/SEC14 domain-containing protein</fullName>
    </recommendedName>
</protein>
<organism evidence="1 2">
    <name type="scientific">Nibribacter ruber</name>
    <dbReference type="NCBI Taxonomy" id="2698458"/>
    <lineage>
        <taxon>Bacteria</taxon>
        <taxon>Pseudomonadati</taxon>
        <taxon>Bacteroidota</taxon>
        <taxon>Cytophagia</taxon>
        <taxon>Cytophagales</taxon>
        <taxon>Hymenobacteraceae</taxon>
        <taxon>Nibribacter</taxon>
    </lineage>
</organism>
<dbReference type="Proteomes" id="UP000464214">
    <property type="component" value="Chromosome"/>
</dbReference>
<dbReference type="KEGG" id="nib:GU926_00755"/>
<gene>
    <name evidence="1" type="ORF">GU926_00755</name>
</gene>